<comment type="caution">
    <text evidence="1">The sequence shown here is derived from an EMBL/GenBank/DDBJ whole genome shotgun (WGS) entry which is preliminary data.</text>
</comment>
<reference evidence="1" key="1">
    <citation type="submission" date="2019-08" db="EMBL/GenBank/DDBJ databases">
        <authorList>
            <person name="Kucharzyk K."/>
            <person name="Murdoch R.W."/>
            <person name="Higgins S."/>
            <person name="Loffler F."/>
        </authorList>
    </citation>
    <scope>NUCLEOTIDE SEQUENCE</scope>
</reference>
<protein>
    <submittedName>
        <fullName evidence="1">Uncharacterized protein</fullName>
    </submittedName>
</protein>
<evidence type="ECO:0000313" key="1">
    <source>
        <dbReference type="EMBL" id="MPN30926.1"/>
    </source>
</evidence>
<name>A0A645GXE1_9ZZZZ</name>
<organism evidence="1">
    <name type="scientific">bioreactor metagenome</name>
    <dbReference type="NCBI Taxonomy" id="1076179"/>
    <lineage>
        <taxon>unclassified sequences</taxon>
        <taxon>metagenomes</taxon>
        <taxon>ecological metagenomes</taxon>
    </lineage>
</organism>
<sequence length="62" mass="6803">MDQRCANAHTDKLVHAKFFSCGVPNKHREKVENRIADGVDDNVSAGCDADQPQCAKEDAQAF</sequence>
<gene>
    <name evidence="1" type="ORF">SDC9_178397</name>
</gene>
<accession>A0A645GXE1</accession>
<proteinExistence type="predicted"/>
<dbReference type="AlphaFoldDB" id="A0A645GXE1"/>
<dbReference type="EMBL" id="VSSQ01082230">
    <property type="protein sequence ID" value="MPN30926.1"/>
    <property type="molecule type" value="Genomic_DNA"/>
</dbReference>